<gene>
    <name evidence="1" type="ORF">OSB04_008781</name>
</gene>
<keyword evidence="2" id="KW-1185">Reference proteome</keyword>
<sequence>MEVLYLLCSIFSTVVTSFALSLLLLLRRLFSHSAAADDAIALYEGTVWHERRRPVHHSFKYSVRYALIDLDHAIHAPPDHLSPQQARDIAQTDGPVANTQHSVLFKVNNTTFCITYIGMHRLTFAAIWCSFLLTIPPSVGYEQNPLSVYYCYDVDGSTKCLKKCIAEVTNTPWGERVQFLFNPDSDLVAKPLHVSPFMDMLGSWSMRTNAPGENLVLKISVKHPKLGDYFTASLTAQRVSSSSVQHALFFWLMPHKVALWIYWHALKLWWKKVVFIQHPRYGNASYKEDAMERDRSLGCAFAMQTNNHQRVEKISGPDLTSGMNQKDRWFRWRDAKWPWC</sequence>
<dbReference type="Pfam" id="PF07103">
    <property type="entry name" value="DUF1365"/>
    <property type="match status" value="1"/>
</dbReference>
<comment type="caution">
    <text evidence="1">The sequence shown here is derived from an EMBL/GenBank/DDBJ whole genome shotgun (WGS) entry which is preliminary data.</text>
</comment>
<evidence type="ECO:0000313" key="2">
    <source>
        <dbReference type="Proteomes" id="UP001172457"/>
    </source>
</evidence>
<dbReference type="PANTHER" id="PTHR33973">
    <property type="entry name" value="OS07G0153300 PROTEIN"/>
    <property type="match status" value="1"/>
</dbReference>
<reference evidence="1" key="1">
    <citation type="submission" date="2023-03" db="EMBL/GenBank/DDBJ databases">
        <title>Chromosome-scale reference genome and RAD-based genetic map of yellow starthistle (Centaurea solstitialis) reveal putative structural variation and QTLs associated with invader traits.</title>
        <authorList>
            <person name="Reatini B."/>
            <person name="Cang F.A."/>
            <person name="Jiang Q."/>
            <person name="Mckibben M.T.W."/>
            <person name="Barker M.S."/>
            <person name="Rieseberg L.H."/>
            <person name="Dlugosch K.M."/>
        </authorList>
    </citation>
    <scope>NUCLEOTIDE SEQUENCE</scope>
    <source>
        <strain evidence="1">CAN-66</strain>
        <tissue evidence="1">Leaf</tissue>
    </source>
</reference>
<proteinExistence type="predicted"/>
<dbReference type="PANTHER" id="PTHR33973:SF4">
    <property type="entry name" value="OS07G0153300 PROTEIN"/>
    <property type="match status" value="1"/>
</dbReference>
<dbReference type="EMBL" id="JARYMX010000002">
    <property type="protein sequence ID" value="KAJ9563621.1"/>
    <property type="molecule type" value="Genomic_DNA"/>
</dbReference>
<evidence type="ECO:0000313" key="1">
    <source>
        <dbReference type="EMBL" id="KAJ9563621.1"/>
    </source>
</evidence>
<evidence type="ECO:0008006" key="3">
    <source>
        <dbReference type="Google" id="ProtNLM"/>
    </source>
</evidence>
<organism evidence="1 2">
    <name type="scientific">Centaurea solstitialis</name>
    <name type="common">yellow star-thistle</name>
    <dbReference type="NCBI Taxonomy" id="347529"/>
    <lineage>
        <taxon>Eukaryota</taxon>
        <taxon>Viridiplantae</taxon>
        <taxon>Streptophyta</taxon>
        <taxon>Embryophyta</taxon>
        <taxon>Tracheophyta</taxon>
        <taxon>Spermatophyta</taxon>
        <taxon>Magnoliopsida</taxon>
        <taxon>eudicotyledons</taxon>
        <taxon>Gunneridae</taxon>
        <taxon>Pentapetalae</taxon>
        <taxon>asterids</taxon>
        <taxon>campanulids</taxon>
        <taxon>Asterales</taxon>
        <taxon>Asteraceae</taxon>
        <taxon>Carduoideae</taxon>
        <taxon>Cardueae</taxon>
        <taxon>Centaureinae</taxon>
        <taxon>Centaurea</taxon>
    </lineage>
</organism>
<name>A0AA38TXY6_9ASTR</name>
<dbReference type="InterPro" id="IPR010775">
    <property type="entry name" value="DUF1365"/>
</dbReference>
<protein>
    <recommendedName>
        <fullName evidence="3">DUF1365 domain-containing protein</fullName>
    </recommendedName>
</protein>
<accession>A0AA38TXY6</accession>
<dbReference type="AlphaFoldDB" id="A0AA38TXY6"/>
<dbReference type="Proteomes" id="UP001172457">
    <property type="component" value="Chromosome 2"/>
</dbReference>